<dbReference type="InterPro" id="IPR003599">
    <property type="entry name" value="Ig_sub"/>
</dbReference>
<dbReference type="Pfam" id="PF13927">
    <property type="entry name" value="Ig_3"/>
    <property type="match status" value="1"/>
</dbReference>
<evidence type="ECO:0000256" key="6">
    <source>
        <dbReference type="SAM" id="MobiDB-lite"/>
    </source>
</evidence>
<dbReference type="InterPro" id="IPR036179">
    <property type="entry name" value="Ig-like_dom_sf"/>
</dbReference>
<keyword evidence="4" id="KW-0325">Glycoprotein</keyword>
<feature type="region of interest" description="Disordered" evidence="6">
    <location>
        <begin position="373"/>
        <end position="396"/>
    </location>
</feature>
<accession>A0A7R9JY89</accession>
<evidence type="ECO:0000256" key="4">
    <source>
        <dbReference type="ARBA" id="ARBA00023180"/>
    </source>
</evidence>
<dbReference type="CDD" id="cd00096">
    <property type="entry name" value="Ig"/>
    <property type="match status" value="2"/>
</dbReference>
<dbReference type="SMART" id="SM00408">
    <property type="entry name" value="IGc2"/>
    <property type="match status" value="2"/>
</dbReference>
<protein>
    <recommendedName>
        <fullName evidence="7">Ig-like domain-containing protein</fullName>
    </recommendedName>
</protein>
<dbReference type="InterPro" id="IPR013151">
    <property type="entry name" value="Immunoglobulin_dom"/>
</dbReference>
<keyword evidence="5" id="KW-0393">Immunoglobulin domain</keyword>
<evidence type="ECO:0000256" key="3">
    <source>
        <dbReference type="ARBA" id="ARBA00023157"/>
    </source>
</evidence>
<organism evidence="8">
    <name type="scientific">Timema genevievae</name>
    <name type="common">Walking stick</name>
    <dbReference type="NCBI Taxonomy" id="629358"/>
    <lineage>
        <taxon>Eukaryota</taxon>
        <taxon>Metazoa</taxon>
        <taxon>Ecdysozoa</taxon>
        <taxon>Arthropoda</taxon>
        <taxon>Hexapoda</taxon>
        <taxon>Insecta</taxon>
        <taxon>Pterygota</taxon>
        <taxon>Neoptera</taxon>
        <taxon>Polyneoptera</taxon>
        <taxon>Phasmatodea</taxon>
        <taxon>Timematodea</taxon>
        <taxon>Timematoidea</taxon>
        <taxon>Timematidae</taxon>
        <taxon>Timema</taxon>
    </lineage>
</organism>
<feature type="domain" description="Ig-like" evidence="7">
    <location>
        <begin position="211"/>
        <end position="301"/>
    </location>
</feature>
<sequence length="396" mass="44173">MFDEYREDSLMSETRISRGIVVRQRVTPNTLIPKNWKGFLSVDRNKSELFSLLSRIVCEQRQQEQNKLTTKEVIATVRIHPTEIRTSISPSSVVELNTTSALANYATEAEKEKVEVLQVLVPTSANLCDNVTLSCRVHPVGSSIWWTLSGENVTENDRLVLELSNEDYVAKLMLHINCVSLEEAGNYTCHASLEDQEAEVAQVAMLDVKVPVEAVEMSHEWVNAGHPAKLLCKFKGYPIDDIEWEKIGDVLTTEKLETTKKIDTIFIESELTLNSTSRKDNGTYRCTAVGSQGKSSSTSVLYVRSEPQVNIDFVKAVGAHTIFINWTVNDGNEPILQYFIQDKFNKSEGLGKQQNTWIIRWVSLGVEAVTPTPEPSWSAVSSLGAGAEFPSSTKAK</sequence>
<dbReference type="InterPro" id="IPR007110">
    <property type="entry name" value="Ig-like_dom"/>
</dbReference>
<name>A0A7R9JY89_TIMGE</name>
<proteinExistence type="predicted"/>
<dbReference type="SUPFAM" id="SSF48726">
    <property type="entry name" value="Immunoglobulin"/>
    <property type="match status" value="2"/>
</dbReference>
<evidence type="ECO:0000259" key="7">
    <source>
        <dbReference type="PROSITE" id="PS50835"/>
    </source>
</evidence>
<dbReference type="InterPro" id="IPR003598">
    <property type="entry name" value="Ig_sub2"/>
</dbReference>
<feature type="domain" description="Ig-like" evidence="7">
    <location>
        <begin position="90"/>
        <end position="201"/>
    </location>
</feature>
<evidence type="ECO:0000313" key="8">
    <source>
        <dbReference type="EMBL" id="CAD7592685.1"/>
    </source>
</evidence>
<dbReference type="PROSITE" id="PS50835">
    <property type="entry name" value="IG_LIKE"/>
    <property type="match status" value="2"/>
</dbReference>
<dbReference type="SMART" id="SM00409">
    <property type="entry name" value="IG"/>
    <property type="match status" value="2"/>
</dbReference>
<dbReference type="PANTHER" id="PTHR11640">
    <property type="entry name" value="NEPHRIN"/>
    <property type="match status" value="1"/>
</dbReference>
<dbReference type="GO" id="GO:0016020">
    <property type="term" value="C:membrane"/>
    <property type="evidence" value="ECO:0007669"/>
    <property type="project" value="UniProtKB-SubCell"/>
</dbReference>
<keyword evidence="3" id="KW-1015">Disulfide bond</keyword>
<dbReference type="Gene3D" id="2.60.40.10">
    <property type="entry name" value="Immunoglobulins"/>
    <property type="match status" value="2"/>
</dbReference>
<keyword evidence="2" id="KW-0472">Membrane</keyword>
<evidence type="ECO:0000256" key="1">
    <source>
        <dbReference type="ARBA" id="ARBA00004479"/>
    </source>
</evidence>
<comment type="subcellular location">
    <subcellularLocation>
        <location evidence="1">Membrane</location>
        <topology evidence="1">Single-pass type I membrane protein</topology>
    </subcellularLocation>
</comment>
<gene>
    <name evidence="8" type="ORF">TGEB3V08_LOCUS5014</name>
</gene>
<dbReference type="InterPro" id="IPR013783">
    <property type="entry name" value="Ig-like_fold"/>
</dbReference>
<reference evidence="8" key="1">
    <citation type="submission" date="2020-11" db="EMBL/GenBank/DDBJ databases">
        <authorList>
            <person name="Tran Van P."/>
        </authorList>
    </citation>
    <scope>NUCLEOTIDE SEQUENCE</scope>
</reference>
<evidence type="ECO:0000256" key="2">
    <source>
        <dbReference type="ARBA" id="ARBA00023136"/>
    </source>
</evidence>
<dbReference type="EMBL" id="OE840800">
    <property type="protein sequence ID" value="CAD7592685.1"/>
    <property type="molecule type" value="Genomic_DNA"/>
</dbReference>
<dbReference type="AlphaFoldDB" id="A0A7R9JY89"/>
<dbReference type="InterPro" id="IPR051275">
    <property type="entry name" value="Cell_adhesion_signaling"/>
</dbReference>
<evidence type="ECO:0000256" key="5">
    <source>
        <dbReference type="ARBA" id="ARBA00023319"/>
    </source>
</evidence>
<dbReference type="Pfam" id="PF00047">
    <property type="entry name" value="ig"/>
    <property type="match status" value="1"/>
</dbReference>